<dbReference type="GO" id="GO:0015031">
    <property type="term" value="P:protein transport"/>
    <property type="evidence" value="ECO:0007669"/>
    <property type="project" value="InterPro"/>
</dbReference>
<dbReference type="AlphaFoldDB" id="A0AAE1WS80"/>
<dbReference type="InterPro" id="IPR005061">
    <property type="entry name" value="Ist1"/>
</dbReference>
<dbReference type="Pfam" id="PF03398">
    <property type="entry name" value="Ist1"/>
    <property type="match status" value="1"/>
</dbReference>
<evidence type="ECO:0000313" key="2">
    <source>
        <dbReference type="EMBL" id="KAK4398399.1"/>
    </source>
</evidence>
<evidence type="ECO:0000256" key="1">
    <source>
        <dbReference type="ARBA" id="ARBA00005536"/>
    </source>
</evidence>
<organism evidence="2 3">
    <name type="scientific">Sesamum angolense</name>
    <dbReference type="NCBI Taxonomy" id="2727404"/>
    <lineage>
        <taxon>Eukaryota</taxon>
        <taxon>Viridiplantae</taxon>
        <taxon>Streptophyta</taxon>
        <taxon>Embryophyta</taxon>
        <taxon>Tracheophyta</taxon>
        <taxon>Spermatophyta</taxon>
        <taxon>Magnoliopsida</taxon>
        <taxon>eudicotyledons</taxon>
        <taxon>Gunneridae</taxon>
        <taxon>Pentapetalae</taxon>
        <taxon>asterids</taxon>
        <taxon>lamiids</taxon>
        <taxon>Lamiales</taxon>
        <taxon>Pedaliaceae</taxon>
        <taxon>Sesamum</taxon>
    </lineage>
</organism>
<proteinExistence type="inferred from homology"/>
<dbReference type="Gene3D" id="1.20.1260.60">
    <property type="entry name" value="Vacuolar protein sorting-associated protein Ist1"/>
    <property type="match status" value="1"/>
</dbReference>
<name>A0AAE1WS80_9LAMI</name>
<keyword evidence="3" id="KW-1185">Reference proteome</keyword>
<protein>
    <recommendedName>
        <fullName evidence="4">IST1-like protein</fullName>
    </recommendedName>
</protein>
<accession>A0AAE1WS80</accession>
<evidence type="ECO:0000313" key="3">
    <source>
        <dbReference type="Proteomes" id="UP001289374"/>
    </source>
</evidence>
<dbReference type="InterPro" id="IPR042277">
    <property type="entry name" value="IST1-like"/>
</dbReference>
<dbReference type="PANTHER" id="PTHR12161">
    <property type="entry name" value="IST1 FAMILY MEMBER"/>
    <property type="match status" value="1"/>
</dbReference>
<dbReference type="Proteomes" id="UP001289374">
    <property type="component" value="Unassembled WGS sequence"/>
</dbReference>
<dbReference type="EMBL" id="JACGWL010000007">
    <property type="protein sequence ID" value="KAK4398399.1"/>
    <property type="molecule type" value="Genomic_DNA"/>
</dbReference>
<dbReference type="PANTHER" id="PTHR12161:SF58">
    <property type="entry name" value="REGULATOR OF VPS4 ACTIVITY IN THE MVB PATHWAY PROTEIN"/>
    <property type="match status" value="1"/>
</dbReference>
<comment type="caution">
    <text evidence="2">The sequence shown here is derived from an EMBL/GenBank/DDBJ whole genome shotgun (WGS) entry which is preliminary data.</text>
</comment>
<comment type="similarity">
    <text evidence="1">Belongs to the IST1 family.</text>
</comment>
<sequence>MGLNKMFGRILGLMGRSSRRWRKASTCEVLIKKLKIRLANQKSRKNVITRQSRDDIAQLLRINRQQYHAALARVEQLYKDECKLSAYEQLDGFCDCVHKNLCYISRHSCKLSVEVLEALSSLIFGASRCGELPELHSLRNLFRQQFGHKFERMNVEMLPGNAVNSRLAHSLDTASVTQDVKLKLLQEIQNECTIHSVVSPSQEQTNFIPEIKKQKGNLYHQSDQHASRFKDMMKIIRRCLCFLNYAINSGGHDGSLCWPSCSCGQAQGCHRNGKGISTCPTTRFVQ</sequence>
<reference evidence="2" key="1">
    <citation type="submission" date="2020-06" db="EMBL/GenBank/DDBJ databases">
        <authorList>
            <person name="Li T."/>
            <person name="Hu X."/>
            <person name="Zhang T."/>
            <person name="Song X."/>
            <person name="Zhang H."/>
            <person name="Dai N."/>
            <person name="Sheng W."/>
            <person name="Hou X."/>
            <person name="Wei L."/>
        </authorList>
    </citation>
    <scope>NUCLEOTIDE SEQUENCE</scope>
    <source>
        <strain evidence="2">K16</strain>
        <tissue evidence="2">Leaf</tissue>
    </source>
</reference>
<evidence type="ECO:0008006" key="4">
    <source>
        <dbReference type="Google" id="ProtNLM"/>
    </source>
</evidence>
<reference evidence="2" key="2">
    <citation type="journal article" date="2024" name="Plant">
        <title>Genomic evolution and insights into agronomic trait innovations of Sesamum species.</title>
        <authorList>
            <person name="Miao H."/>
            <person name="Wang L."/>
            <person name="Qu L."/>
            <person name="Liu H."/>
            <person name="Sun Y."/>
            <person name="Le M."/>
            <person name="Wang Q."/>
            <person name="Wei S."/>
            <person name="Zheng Y."/>
            <person name="Lin W."/>
            <person name="Duan Y."/>
            <person name="Cao H."/>
            <person name="Xiong S."/>
            <person name="Wang X."/>
            <person name="Wei L."/>
            <person name="Li C."/>
            <person name="Ma Q."/>
            <person name="Ju M."/>
            <person name="Zhao R."/>
            <person name="Li G."/>
            <person name="Mu C."/>
            <person name="Tian Q."/>
            <person name="Mei H."/>
            <person name="Zhang T."/>
            <person name="Gao T."/>
            <person name="Zhang H."/>
        </authorList>
    </citation>
    <scope>NUCLEOTIDE SEQUENCE</scope>
    <source>
        <strain evidence="2">K16</strain>
    </source>
</reference>
<gene>
    <name evidence="2" type="ORF">Sango_1315400</name>
</gene>